<dbReference type="SMART" id="SM01381">
    <property type="entry name" value="7TM_GPCR_Srsx"/>
    <property type="match status" value="1"/>
</dbReference>
<keyword evidence="5 15" id="KW-0297">G-protein coupled receptor</keyword>
<keyword evidence="4 16" id="KW-1133">Transmembrane helix</keyword>
<keyword evidence="10 15" id="KW-0807">Transducer</keyword>
<dbReference type="GO" id="GO:0005886">
    <property type="term" value="C:plasma membrane"/>
    <property type="evidence" value="ECO:0007669"/>
    <property type="project" value="UniProtKB-SubCell"/>
</dbReference>
<evidence type="ECO:0000256" key="10">
    <source>
        <dbReference type="ARBA" id="ARBA00023224"/>
    </source>
</evidence>
<evidence type="ECO:0000256" key="6">
    <source>
        <dbReference type="ARBA" id="ARBA00023136"/>
    </source>
</evidence>
<evidence type="ECO:0000256" key="5">
    <source>
        <dbReference type="ARBA" id="ARBA00023040"/>
    </source>
</evidence>
<comment type="similarity">
    <text evidence="15">Belongs to the G-protein coupled receptor 1 family.</text>
</comment>
<dbReference type="PROSITE" id="PS50262">
    <property type="entry name" value="G_PROTEIN_RECEP_F1_2"/>
    <property type="match status" value="1"/>
</dbReference>
<organism evidence="18 19">
    <name type="scientific">Acanthisitta chloris</name>
    <name type="common">rifleman</name>
    <dbReference type="NCBI Taxonomy" id="57068"/>
    <lineage>
        <taxon>Eukaryota</taxon>
        <taxon>Metazoa</taxon>
        <taxon>Chordata</taxon>
        <taxon>Craniata</taxon>
        <taxon>Vertebrata</taxon>
        <taxon>Euteleostomi</taxon>
        <taxon>Archelosauria</taxon>
        <taxon>Archosauria</taxon>
        <taxon>Dinosauria</taxon>
        <taxon>Saurischia</taxon>
        <taxon>Theropoda</taxon>
        <taxon>Coelurosauria</taxon>
        <taxon>Aves</taxon>
        <taxon>Neognathae</taxon>
        <taxon>Neoaves</taxon>
        <taxon>Telluraves</taxon>
        <taxon>Australaves</taxon>
        <taxon>Passeriformes</taxon>
        <taxon>Acanthisittidae</taxon>
        <taxon>Acanthisitta</taxon>
    </lineage>
</organism>
<keyword evidence="7" id="KW-1015">Disulfide bond</keyword>
<accession>A0A091N708</accession>
<sequence length="411" mass="46526">KKMDLNSSFDWPQALSYNGTYKYLYLEGNVSYVDFYLHQPSVAAVFIISYLLIFLLCMVGNGLVCFIILWSKHMRTVTNLFILNLAVSDLLVGIFCMPTTLLDNIIAGWPFGSLVCKMSGMVQGISVSASVFTLVAIAVDRFRCIVHPFKQKLTIPTAIAIIAVIWILAVAIMCPSAVLLRVQEEKHFRVILGPGNDTLPVYWCREDWPDPAMRRIYLAPLSLMVIMYTRICIALSHTAMPGAGKCSQEQRHSVSKRKQKVIKMLIIVALLFTLSWLPLWTLMLLSDYTNLSDLQLQLINIYIYPFAHWLAFFNSSVNPIIYGFWNENFRRGFQAVFKLQLCSREVAHREVCSQPGQSNAILPAAHYQTPQNQASQTAKDGGKAVKKGNWVNNQQDLMMEDLEEPCDHGIK</sequence>
<keyword evidence="6 16" id="KW-0472">Membrane</keyword>
<dbReference type="InterPro" id="IPR005395">
    <property type="entry name" value="NPFF_rcpt"/>
</dbReference>
<evidence type="ECO:0000256" key="15">
    <source>
        <dbReference type="RuleBase" id="RU000688"/>
    </source>
</evidence>
<dbReference type="Pfam" id="PF00001">
    <property type="entry name" value="7tm_1"/>
    <property type="match status" value="1"/>
</dbReference>
<comment type="subcellular location">
    <subcellularLocation>
        <location evidence="1">Cell membrane</location>
        <topology evidence="1">Multi-pass membrane protein</topology>
    </subcellularLocation>
</comment>
<dbReference type="InterPro" id="IPR000276">
    <property type="entry name" value="GPCR_Rhodpsn"/>
</dbReference>
<feature type="transmembrane region" description="Helical" evidence="16">
    <location>
        <begin position="42"/>
        <end position="69"/>
    </location>
</feature>
<keyword evidence="9" id="KW-0325">Glycoprotein</keyword>
<dbReference type="FunFam" id="1.20.1070.10:FF:000153">
    <property type="entry name" value="Neuropeptide FF receptor 1"/>
    <property type="match status" value="1"/>
</dbReference>
<feature type="transmembrane region" description="Helical" evidence="16">
    <location>
        <begin position="216"/>
        <end position="240"/>
    </location>
</feature>
<feature type="domain" description="G-protein coupled receptors family 1 profile" evidence="17">
    <location>
        <begin position="60"/>
        <end position="322"/>
    </location>
</feature>
<dbReference type="EMBL" id="KK843104">
    <property type="protein sequence ID" value="KFP85211.1"/>
    <property type="molecule type" value="Genomic_DNA"/>
</dbReference>
<feature type="non-terminal residue" evidence="18">
    <location>
        <position position="411"/>
    </location>
</feature>
<gene>
    <name evidence="18" type="ORF">N310_08934</name>
</gene>
<evidence type="ECO:0000256" key="3">
    <source>
        <dbReference type="ARBA" id="ARBA00022692"/>
    </source>
</evidence>
<evidence type="ECO:0000256" key="2">
    <source>
        <dbReference type="ARBA" id="ARBA00022475"/>
    </source>
</evidence>
<dbReference type="GO" id="GO:0042277">
    <property type="term" value="F:peptide binding"/>
    <property type="evidence" value="ECO:0007669"/>
    <property type="project" value="TreeGrafter"/>
</dbReference>
<evidence type="ECO:0000256" key="11">
    <source>
        <dbReference type="ARBA" id="ARBA00025478"/>
    </source>
</evidence>
<keyword evidence="3 15" id="KW-0812">Transmembrane</keyword>
<name>A0A091N708_9PASS</name>
<feature type="transmembrane region" description="Helical" evidence="16">
    <location>
        <begin position="121"/>
        <end position="139"/>
    </location>
</feature>
<protein>
    <recommendedName>
        <fullName evidence="12">Neuropeptide FF receptor 1</fullName>
    </recommendedName>
    <alternativeName>
        <fullName evidence="14">G-protein coupled receptor 147</fullName>
    </alternativeName>
    <alternativeName>
        <fullName evidence="13">RFamide-related peptide receptor OT7T022</fullName>
    </alternativeName>
</protein>
<dbReference type="PRINTS" id="PR01572">
    <property type="entry name" value="NPFFRECEPTR2"/>
</dbReference>
<feature type="non-terminal residue" evidence="18">
    <location>
        <position position="1"/>
    </location>
</feature>
<evidence type="ECO:0000256" key="16">
    <source>
        <dbReference type="SAM" id="Phobius"/>
    </source>
</evidence>
<dbReference type="PANTHER" id="PTHR24241">
    <property type="entry name" value="NEUROPEPTIDE RECEPTOR-RELATED G-PROTEIN COUPLED RECEPTOR"/>
    <property type="match status" value="1"/>
</dbReference>
<dbReference type="InterPro" id="IPR005397">
    <property type="entry name" value="NPFF_rcpt_2"/>
</dbReference>
<keyword evidence="2" id="KW-1003">Cell membrane</keyword>
<dbReference type="Proteomes" id="UP000053537">
    <property type="component" value="Unassembled WGS sequence"/>
</dbReference>
<evidence type="ECO:0000313" key="18">
    <source>
        <dbReference type="EMBL" id="KFP85211.1"/>
    </source>
</evidence>
<evidence type="ECO:0000256" key="14">
    <source>
        <dbReference type="ARBA" id="ARBA00082066"/>
    </source>
</evidence>
<dbReference type="GO" id="GO:0032870">
    <property type="term" value="P:cellular response to hormone stimulus"/>
    <property type="evidence" value="ECO:0007669"/>
    <property type="project" value="TreeGrafter"/>
</dbReference>
<keyword evidence="8 15" id="KW-0675">Receptor</keyword>
<dbReference type="GO" id="GO:0043408">
    <property type="term" value="P:regulation of MAPK cascade"/>
    <property type="evidence" value="ECO:0007669"/>
    <property type="project" value="InterPro"/>
</dbReference>
<evidence type="ECO:0000256" key="12">
    <source>
        <dbReference type="ARBA" id="ARBA00074417"/>
    </source>
</evidence>
<comment type="function">
    <text evidence="11">Receptor for NPAF (A-18-F-amide) and NPFF (F-8-F-amide) neuropeptides, also known as morphine-modulating peptides. Can also be activated by a variety of naturally occurring or synthetic FMRF-amide like ligands. This receptor mediates its action by association with G proteins that activate a phosphatidylinositol-calcium second messenger system.</text>
</comment>
<dbReference type="Gene3D" id="1.20.1070.10">
    <property type="entry name" value="Rhodopsin 7-helix transmembrane proteins"/>
    <property type="match status" value="1"/>
</dbReference>
<dbReference type="SUPFAM" id="SSF81321">
    <property type="entry name" value="Family A G protein-coupled receptor-like"/>
    <property type="match status" value="1"/>
</dbReference>
<evidence type="ECO:0000256" key="9">
    <source>
        <dbReference type="ARBA" id="ARBA00023180"/>
    </source>
</evidence>
<keyword evidence="19" id="KW-1185">Reference proteome</keyword>
<dbReference type="PANTHER" id="PTHR24241:SF132">
    <property type="entry name" value="NEUROPEPTIDE FF RECEPTOR 2"/>
    <property type="match status" value="1"/>
</dbReference>
<dbReference type="GO" id="GO:0008188">
    <property type="term" value="F:neuropeptide receptor activity"/>
    <property type="evidence" value="ECO:0007669"/>
    <property type="project" value="InterPro"/>
</dbReference>
<evidence type="ECO:0000259" key="17">
    <source>
        <dbReference type="PROSITE" id="PS50262"/>
    </source>
</evidence>
<dbReference type="PROSITE" id="PS00237">
    <property type="entry name" value="G_PROTEIN_RECEP_F1_1"/>
    <property type="match status" value="1"/>
</dbReference>
<feature type="transmembrane region" description="Helical" evidence="16">
    <location>
        <begin position="81"/>
        <end position="101"/>
    </location>
</feature>
<reference evidence="18 19" key="1">
    <citation type="submission" date="2014-04" db="EMBL/GenBank/DDBJ databases">
        <title>Genome evolution of avian class.</title>
        <authorList>
            <person name="Zhang G."/>
            <person name="Li C."/>
        </authorList>
    </citation>
    <scope>NUCLEOTIDE SEQUENCE [LARGE SCALE GENOMIC DNA]</scope>
    <source>
        <strain evidence="18">BGI_N310</strain>
    </source>
</reference>
<dbReference type="PRINTS" id="PR01570">
    <property type="entry name" value="NPFFRECEPTOR"/>
</dbReference>
<dbReference type="GO" id="GO:0031628">
    <property type="term" value="F:opioid receptor binding"/>
    <property type="evidence" value="ECO:0007669"/>
    <property type="project" value="InterPro"/>
</dbReference>
<evidence type="ECO:0000313" key="19">
    <source>
        <dbReference type="Proteomes" id="UP000053537"/>
    </source>
</evidence>
<feature type="transmembrane region" description="Helical" evidence="16">
    <location>
        <begin position="159"/>
        <end position="180"/>
    </location>
</feature>
<dbReference type="AlphaFoldDB" id="A0A091N708"/>
<dbReference type="InterPro" id="IPR017452">
    <property type="entry name" value="GPCR_Rhodpsn_7TM"/>
</dbReference>
<evidence type="ECO:0000256" key="13">
    <source>
        <dbReference type="ARBA" id="ARBA00075893"/>
    </source>
</evidence>
<evidence type="ECO:0000256" key="7">
    <source>
        <dbReference type="ARBA" id="ARBA00023157"/>
    </source>
</evidence>
<evidence type="ECO:0000256" key="4">
    <source>
        <dbReference type="ARBA" id="ARBA00022989"/>
    </source>
</evidence>
<evidence type="ECO:0000256" key="1">
    <source>
        <dbReference type="ARBA" id="ARBA00004651"/>
    </source>
</evidence>
<feature type="transmembrane region" description="Helical" evidence="16">
    <location>
        <begin position="301"/>
        <end position="325"/>
    </location>
</feature>
<feature type="transmembrane region" description="Helical" evidence="16">
    <location>
        <begin position="261"/>
        <end position="281"/>
    </location>
</feature>
<evidence type="ECO:0000256" key="8">
    <source>
        <dbReference type="ARBA" id="ARBA00023170"/>
    </source>
</evidence>
<dbReference type="PRINTS" id="PR00237">
    <property type="entry name" value="GPCRRHODOPSN"/>
</dbReference>
<proteinExistence type="inferred from homology"/>